<dbReference type="InterPro" id="IPR035979">
    <property type="entry name" value="RBD_domain_sf"/>
</dbReference>
<evidence type="ECO:0000256" key="4">
    <source>
        <dbReference type="ARBA" id="ARBA00013121"/>
    </source>
</evidence>
<evidence type="ECO:0000256" key="11">
    <source>
        <dbReference type="PROSITE-ProRule" id="PRU00176"/>
    </source>
</evidence>
<dbReference type="PROSITE" id="PS51387">
    <property type="entry name" value="FAD_PCMH"/>
    <property type="match status" value="1"/>
</dbReference>
<keyword evidence="7 13" id="KW-0732">Signal</keyword>
<proteinExistence type="inferred from homology"/>
<dbReference type="FunFam" id="3.30.70.330:FF:000808">
    <property type="entry name" value="Heterogeneous nuclear ribonucleoprotein Q isoform A"/>
    <property type="match status" value="1"/>
</dbReference>
<dbReference type="GO" id="GO:0003723">
    <property type="term" value="F:RNA binding"/>
    <property type="evidence" value="ECO:0007669"/>
    <property type="project" value="UniProtKB-UniRule"/>
</dbReference>
<accession>A0A6A6MN42</accession>
<dbReference type="InterPro" id="IPR012677">
    <property type="entry name" value="Nucleotide-bd_a/b_plait_sf"/>
</dbReference>
<feature type="region of interest" description="Disordered" evidence="12">
    <location>
        <begin position="943"/>
        <end position="979"/>
    </location>
</feature>
<evidence type="ECO:0000256" key="7">
    <source>
        <dbReference type="ARBA" id="ARBA00022729"/>
    </source>
</evidence>
<dbReference type="PROSITE" id="PS50102">
    <property type="entry name" value="RRM"/>
    <property type="match status" value="3"/>
</dbReference>
<comment type="caution">
    <text evidence="16">The sequence shown here is derived from an EMBL/GenBank/DDBJ whole genome shotgun (WGS) entry which is preliminary data.</text>
</comment>
<keyword evidence="5" id="KW-0285">Flavoprotein</keyword>
<dbReference type="InterPro" id="IPR016169">
    <property type="entry name" value="FAD-bd_PCMH_sub2"/>
</dbReference>
<evidence type="ECO:0000256" key="6">
    <source>
        <dbReference type="ARBA" id="ARBA00022644"/>
    </source>
</evidence>
<feature type="compositionally biased region" description="Low complexity" evidence="12">
    <location>
        <begin position="960"/>
        <end position="972"/>
    </location>
</feature>
<dbReference type="InterPro" id="IPR016166">
    <property type="entry name" value="FAD-bd_PCMH"/>
</dbReference>
<evidence type="ECO:0000313" key="16">
    <source>
        <dbReference type="EMBL" id="KAF2315171.1"/>
    </source>
</evidence>
<evidence type="ECO:0000256" key="10">
    <source>
        <dbReference type="ARBA" id="ARBA00048083"/>
    </source>
</evidence>
<sequence>MVTFRQVFRSTFLFLFLIIVSCTPPEDPIKCFSKNTNCTITNSYGTFPDRSICQAANAVYPTTEEELISLVANATKGKRKMKVATRYSHSIPKLVCPDGLDGLLISTKYLNRVLEIDLQSMRINVESGVTLRQLINEAAKAGLALPYAPYWWGLTIGGLLSTGAHGSTLWGKGSSVHDYVVALTIVSPGGPEDGYAKVRRLDESNSELNAAKVSLGVLGVISKVTLQLQPLFKRSITYVVKNDKGLGDEASSFGLKHEFADISWYPSQHKAVYRIDDRISSNTSGNGLYDIIQFRSTLSVGLALVRTTEENQESLGNAEGKCISARLTTTTLLTSAYGLTNNGIGFTGYPVIGYHNRLQSSGTCLDSPEDALITVCPWDPRVKGEYFLQTTFSISLSVVKNFIQDVQRLVNLEPKALCVLEQYNGILMRYVKASSAYLGKQEDAIDFDITYYRSKDPMTPRLYEDILEEIEQLALFKYGALPHWGKNQNLAFDGAVKKLKNAGEFLKVKQMYDPTGLFSNEWTDQVLGLKGSVTIVRKGCALEGLCICSEDIHCATNKDISADQKDRSPEMDRIHVDTEPLEDEEKPTASVNEEEKEKHAQLLALPPHGSEVFIGGLPKDALEDDLRDLCEPIGEIFEIRLMKDKDSGESKGFAFVAFKSKEVAQKAIEELHSKEFKGKTLRCSLSETKNRLFIGNVPKSWTEDEFRKVIEEVGPGVEVIELIKDPQNPARNRGFAFILYYNNACADYSRQKMLIANFKLDGNTPTVSWADPKGTPDHSAAAAQVKALYVKNIPENTTIEQLKELFQHHGEVTKVVMPPGKAGKRDFGFIHYAERSSALKAVKDNEKYEIDGQVLEVVLAKPQADKKPEGLHPYTAGLHPNQVTHPSYGGFAGSPYGSLSAGFGVTASFQQPVIYGRGPMPAGMHMVPMVLPDGRIGYVLQQPGVQMPQPRPRRVDRSNGPSGPARAGSSGDDGNRSRRNRFIVVQAMVPDLRESRVSLKRDEILCLGKKTRNGQEGEERWRKGLEVAETVRETSALVGLGMTGKNGGNGIGDTPHMVLESSQLF</sequence>
<comment type="similarity">
    <text evidence="3">Belongs to the oxygen-dependent FAD-linked oxidoreductase family.</text>
</comment>
<dbReference type="CDD" id="cd00590">
    <property type="entry name" value="RRM_SF"/>
    <property type="match status" value="1"/>
</dbReference>
<feature type="domain" description="FAD-binding PCMH-type" evidence="15">
    <location>
        <begin position="51"/>
        <end position="231"/>
    </location>
</feature>
<dbReference type="InterPro" id="IPR003954">
    <property type="entry name" value="RRM_euk-type"/>
</dbReference>
<dbReference type="GO" id="GO:0016020">
    <property type="term" value="C:membrane"/>
    <property type="evidence" value="ECO:0007669"/>
    <property type="project" value="InterPro"/>
</dbReference>
<evidence type="ECO:0000256" key="8">
    <source>
        <dbReference type="ARBA" id="ARBA00022827"/>
    </source>
</evidence>
<dbReference type="Pfam" id="PF22906">
    <property type="entry name" value="GULLO2-like_3rd"/>
    <property type="match status" value="1"/>
</dbReference>
<evidence type="ECO:0000256" key="1">
    <source>
        <dbReference type="ARBA" id="ARBA00001974"/>
    </source>
</evidence>
<dbReference type="EC" id="1.1.3.8" evidence="4"/>
<reference evidence="16 17" key="1">
    <citation type="journal article" date="2020" name="Mol. Plant">
        <title>The Chromosome-Based Rubber Tree Genome Provides New Insights into Spurge Genome Evolution and Rubber Biosynthesis.</title>
        <authorList>
            <person name="Liu J."/>
            <person name="Shi C."/>
            <person name="Shi C.C."/>
            <person name="Li W."/>
            <person name="Zhang Q.J."/>
            <person name="Zhang Y."/>
            <person name="Li K."/>
            <person name="Lu H.F."/>
            <person name="Shi C."/>
            <person name="Zhu S.T."/>
            <person name="Xiao Z.Y."/>
            <person name="Nan H."/>
            <person name="Yue Y."/>
            <person name="Zhu X.G."/>
            <person name="Wu Y."/>
            <person name="Hong X.N."/>
            <person name="Fan G.Y."/>
            <person name="Tong Y."/>
            <person name="Zhang D."/>
            <person name="Mao C.L."/>
            <person name="Liu Y.L."/>
            <person name="Hao S.J."/>
            <person name="Liu W.Q."/>
            <person name="Lv M.Q."/>
            <person name="Zhang H.B."/>
            <person name="Liu Y."/>
            <person name="Hu-Tang G.R."/>
            <person name="Wang J.P."/>
            <person name="Wang J.H."/>
            <person name="Sun Y.H."/>
            <person name="Ni S.B."/>
            <person name="Chen W.B."/>
            <person name="Zhang X.C."/>
            <person name="Jiao Y.N."/>
            <person name="Eichler E.E."/>
            <person name="Li G.H."/>
            <person name="Liu X."/>
            <person name="Gao L.Z."/>
        </authorList>
    </citation>
    <scope>NUCLEOTIDE SEQUENCE [LARGE SCALE GENOMIC DNA]</scope>
    <source>
        <strain evidence="17">cv. GT1</strain>
        <tissue evidence="16">Leaf</tissue>
    </source>
</reference>
<dbReference type="Pfam" id="PF01565">
    <property type="entry name" value="FAD_binding_4"/>
    <property type="match status" value="1"/>
</dbReference>
<dbReference type="InterPro" id="IPR000504">
    <property type="entry name" value="RRM_dom"/>
</dbReference>
<dbReference type="InterPro" id="IPR055154">
    <property type="entry name" value="GULLO2-like_C"/>
</dbReference>
<dbReference type="EMBL" id="JAAGAX010000005">
    <property type="protein sequence ID" value="KAF2315171.1"/>
    <property type="molecule type" value="Genomic_DNA"/>
</dbReference>
<dbReference type="Pfam" id="PF00076">
    <property type="entry name" value="RRM_1"/>
    <property type="match status" value="3"/>
</dbReference>
<name>A0A6A6MN42_HEVBR</name>
<feature type="domain" description="RRM" evidence="14">
    <location>
        <begin position="786"/>
        <end position="862"/>
    </location>
</feature>
<dbReference type="GO" id="GO:0019853">
    <property type="term" value="P:L-ascorbic acid biosynthetic process"/>
    <property type="evidence" value="ECO:0007669"/>
    <property type="project" value="UniProtKB-UniPathway"/>
</dbReference>
<dbReference type="AlphaFoldDB" id="A0A6A6MN42"/>
<dbReference type="GO" id="GO:0003885">
    <property type="term" value="F:D-arabinono-1,4-lactone oxidase activity"/>
    <property type="evidence" value="ECO:0007669"/>
    <property type="project" value="InterPro"/>
</dbReference>
<dbReference type="SUPFAM" id="SSF54928">
    <property type="entry name" value="RNA-binding domain, RBD"/>
    <property type="match status" value="2"/>
</dbReference>
<dbReference type="Gene3D" id="3.30.70.330">
    <property type="match status" value="3"/>
</dbReference>
<protein>
    <recommendedName>
        <fullName evidence="4">L-gulonolactone oxidase</fullName>
        <ecNumber evidence="4">1.1.3.8</ecNumber>
    </recommendedName>
</protein>
<dbReference type="SUPFAM" id="SSF56176">
    <property type="entry name" value="FAD-binding/transporter-associated domain-like"/>
    <property type="match status" value="1"/>
</dbReference>
<evidence type="ECO:0000313" key="17">
    <source>
        <dbReference type="Proteomes" id="UP000467840"/>
    </source>
</evidence>
<dbReference type="PROSITE" id="PS51257">
    <property type="entry name" value="PROKAR_LIPOPROTEIN"/>
    <property type="match status" value="1"/>
</dbReference>
<feature type="domain" description="RRM" evidence="14">
    <location>
        <begin position="690"/>
        <end position="772"/>
    </location>
</feature>
<comment type="catalytic activity">
    <reaction evidence="10">
        <text>L-gulono-1,4-lactone + O2 = L-ascorbate + H2O2 + H(+)</text>
        <dbReference type="Rhea" id="RHEA:32363"/>
        <dbReference type="ChEBI" id="CHEBI:15378"/>
        <dbReference type="ChEBI" id="CHEBI:15379"/>
        <dbReference type="ChEBI" id="CHEBI:16240"/>
        <dbReference type="ChEBI" id="CHEBI:17587"/>
        <dbReference type="ChEBI" id="CHEBI:38290"/>
        <dbReference type="EC" id="1.1.3.8"/>
    </reaction>
</comment>
<evidence type="ECO:0000259" key="15">
    <source>
        <dbReference type="PROSITE" id="PS51387"/>
    </source>
</evidence>
<feature type="chain" id="PRO_5025462919" description="L-gulonolactone oxidase" evidence="13">
    <location>
        <begin position="23"/>
        <end position="1065"/>
    </location>
</feature>
<dbReference type="UniPathway" id="UPA00132"/>
<comment type="cofactor">
    <cofactor evidence="1">
        <name>FAD</name>
        <dbReference type="ChEBI" id="CHEBI:57692"/>
    </cofactor>
</comment>
<keyword evidence="6" id="KW-0060">Ascorbate biosynthesis</keyword>
<dbReference type="PANTHER" id="PTHR13878:SF67">
    <property type="entry name" value="L-GULONOLACTONE OXIDASE 5"/>
    <property type="match status" value="1"/>
</dbReference>
<dbReference type="PANTHER" id="PTHR13878">
    <property type="entry name" value="GULONOLACTONE OXIDASE"/>
    <property type="match status" value="1"/>
</dbReference>
<dbReference type="NCBIfam" id="TIGR01677">
    <property type="entry name" value="pln_FAD_oxido"/>
    <property type="match status" value="1"/>
</dbReference>
<dbReference type="InterPro" id="IPR006094">
    <property type="entry name" value="Oxid_FAD_bind_N"/>
</dbReference>
<keyword evidence="17" id="KW-1185">Reference proteome</keyword>
<keyword evidence="9" id="KW-0560">Oxidoreductase</keyword>
<evidence type="ECO:0000256" key="2">
    <source>
        <dbReference type="ARBA" id="ARBA00005147"/>
    </source>
</evidence>
<feature type="compositionally biased region" description="Basic and acidic residues" evidence="12">
    <location>
        <begin position="562"/>
        <end position="578"/>
    </location>
</feature>
<evidence type="ECO:0000259" key="14">
    <source>
        <dbReference type="PROSITE" id="PS50102"/>
    </source>
</evidence>
<dbReference type="GO" id="GO:0071949">
    <property type="term" value="F:FAD binding"/>
    <property type="evidence" value="ECO:0007669"/>
    <property type="project" value="InterPro"/>
</dbReference>
<feature type="region of interest" description="Disordered" evidence="12">
    <location>
        <begin position="562"/>
        <end position="590"/>
    </location>
</feature>
<dbReference type="Gene3D" id="3.30.70.2520">
    <property type="match status" value="1"/>
</dbReference>
<dbReference type="GO" id="GO:0050105">
    <property type="term" value="F:L-gulonolactone oxidase activity"/>
    <property type="evidence" value="ECO:0007669"/>
    <property type="project" value="UniProtKB-EC"/>
</dbReference>
<dbReference type="SMART" id="SM00361">
    <property type="entry name" value="RRM_1"/>
    <property type="match status" value="1"/>
</dbReference>
<organism evidence="16 17">
    <name type="scientific">Hevea brasiliensis</name>
    <name type="common">Para rubber tree</name>
    <name type="synonym">Siphonia brasiliensis</name>
    <dbReference type="NCBI Taxonomy" id="3981"/>
    <lineage>
        <taxon>Eukaryota</taxon>
        <taxon>Viridiplantae</taxon>
        <taxon>Streptophyta</taxon>
        <taxon>Embryophyta</taxon>
        <taxon>Tracheophyta</taxon>
        <taxon>Spermatophyta</taxon>
        <taxon>Magnoliopsida</taxon>
        <taxon>eudicotyledons</taxon>
        <taxon>Gunneridae</taxon>
        <taxon>Pentapetalae</taxon>
        <taxon>rosids</taxon>
        <taxon>fabids</taxon>
        <taxon>Malpighiales</taxon>
        <taxon>Euphorbiaceae</taxon>
        <taxon>Crotonoideae</taxon>
        <taxon>Micrandreae</taxon>
        <taxon>Hevea</taxon>
    </lineage>
</organism>
<evidence type="ECO:0000256" key="3">
    <source>
        <dbReference type="ARBA" id="ARBA00005466"/>
    </source>
</evidence>
<comment type="pathway">
    <text evidence="2">Cofactor biosynthesis; L-ascorbate biosynthesis.</text>
</comment>
<dbReference type="Pfam" id="PF04030">
    <property type="entry name" value="ALO"/>
    <property type="match status" value="1"/>
</dbReference>
<dbReference type="InterPro" id="IPR007173">
    <property type="entry name" value="ALO_C"/>
</dbReference>
<gene>
    <name evidence="16" type="ORF">GH714_038322</name>
</gene>
<evidence type="ECO:0000256" key="12">
    <source>
        <dbReference type="SAM" id="MobiDB-lite"/>
    </source>
</evidence>
<evidence type="ECO:0000256" key="13">
    <source>
        <dbReference type="SAM" id="SignalP"/>
    </source>
</evidence>
<feature type="domain" description="RRM" evidence="14">
    <location>
        <begin position="610"/>
        <end position="688"/>
    </location>
</feature>
<feature type="signal peptide" evidence="13">
    <location>
        <begin position="1"/>
        <end position="22"/>
    </location>
</feature>
<evidence type="ECO:0000256" key="9">
    <source>
        <dbReference type="ARBA" id="ARBA00023002"/>
    </source>
</evidence>
<keyword evidence="8" id="KW-0274">FAD</keyword>
<dbReference type="Gene3D" id="3.30.465.10">
    <property type="match status" value="1"/>
</dbReference>
<dbReference type="InterPro" id="IPR050432">
    <property type="entry name" value="FAD-linked_Oxidoreductases_BP"/>
</dbReference>
<dbReference type="Proteomes" id="UP000467840">
    <property type="component" value="Chromosome 15"/>
</dbReference>
<dbReference type="FunFam" id="3.30.465.10:FF:000033">
    <property type="entry name" value="L-gulonolactone oxidase 5"/>
    <property type="match status" value="1"/>
</dbReference>
<dbReference type="FunFam" id="3.30.70.330:FF:000259">
    <property type="entry name" value="RNA-binding (RRM/RBD/RNP motifs) family protein"/>
    <property type="match status" value="1"/>
</dbReference>
<dbReference type="SMART" id="SM00360">
    <property type="entry name" value="RRM"/>
    <property type="match status" value="3"/>
</dbReference>
<evidence type="ECO:0000256" key="5">
    <source>
        <dbReference type="ARBA" id="ARBA00022630"/>
    </source>
</evidence>
<keyword evidence="11" id="KW-0694">RNA-binding</keyword>
<dbReference type="InterPro" id="IPR036318">
    <property type="entry name" value="FAD-bd_PCMH-like_sf"/>
</dbReference>
<dbReference type="InterPro" id="IPR010030">
    <property type="entry name" value="GULO_Plant"/>
</dbReference>